<organism evidence="1 2">
    <name type="scientific">Desulforhopalus singaporensis</name>
    <dbReference type="NCBI Taxonomy" id="91360"/>
    <lineage>
        <taxon>Bacteria</taxon>
        <taxon>Pseudomonadati</taxon>
        <taxon>Thermodesulfobacteriota</taxon>
        <taxon>Desulfobulbia</taxon>
        <taxon>Desulfobulbales</taxon>
        <taxon>Desulfocapsaceae</taxon>
        <taxon>Desulforhopalus</taxon>
    </lineage>
</organism>
<dbReference type="EMBL" id="FNJI01000009">
    <property type="protein sequence ID" value="SDP03136.1"/>
    <property type="molecule type" value="Genomic_DNA"/>
</dbReference>
<dbReference type="Proteomes" id="UP000199073">
    <property type="component" value="Unassembled WGS sequence"/>
</dbReference>
<name>A0A1H0PET6_9BACT</name>
<proteinExistence type="predicted"/>
<dbReference type="STRING" id="91360.SAMN05660330_01628"/>
<dbReference type="AlphaFoldDB" id="A0A1H0PET6"/>
<dbReference type="RefSeq" id="WP_143005463.1">
    <property type="nucleotide sequence ID" value="NZ_FNJI01000009.1"/>
</dbReference>
<sequence length="64" mass="7580">MTPSTMHPPGEKMKKAIKEFCEQLEKKGESQRKRILQNVAIKYDLSPKEFDFLERHCLDDKTKQ</sequence>
<dbReference type="OrthoDB" id="5422828at2"/>
<keyword evidence="2" id="KW-1185">Reference proteome</keyword>
<evidence type="ECO:0000313" key="2">
    <source>
        <dbReference type="Proteomes" id="UP000199073"/>
    </source>
</evidence>
<protein>
    <submittedName>
        <fullName evidence="1">Uncharacterized protein</fullName>
    </submittedName>
</protein>
<gene>
    <name evidence="1" type="ORF">SAMN05660330_01628</name>
</gene>
<reference evidence="1 2" key="1">
    <citation type="submission" date="2016-10" db="EMBL/GenBank/DDBJ databases">
        <authorList>
            <person name="de Groot N.N."/>
        </authorList>
    </citation>
    <scope>NUCLEOTIDE SEQUENCE [LARGE SCALE GENOMIC DNA]</scope>
    <source>
        <strain evidence="1 2">DSM 12130</strain>
    </source>
</reference>
<accession>A0A1H0PET6</accession>
<evidence type="ECO:0000313" key="1">
    <source>
        <dbReference type="EMBL" id="SDP03136.1"/>
    </source>
</evidence>